<dbReference type="GO" id="GO:0005790">
    <property type="term" value="C:smooth endoplasmic reticulum"/>
    <property type="evidence" value="ECO:0007669"/>
    <property type="project" value="TreeGrafter"/>
</dbReference>
<dbReference type="PANTHER" id="PTHR46399">
    <property type="entry name" value="B30.2/SPRY DOMAIN-CONTAINING PROTEIN"/>
    <property type="match status" value="1"/>
</dbReference>
<dbReference type="GO" id="GO:0014808">
    <property type="term" value="P:release of sequestered calcium ion into cytosol by sarcoplasmic reticulum"/>
    <property type="evidence" value="ECO:0007669"/>
    <property type="project" value="TreeGrafter"/>
</dbReference>
<dbReference type="GO" id="GO:0005219">
    <property type="term" value="F:ryanodine-sensitive calcium-release channel activity"/>
    <property type="evidence" value="ECO:0007669"/>
    <property type="project" value="TreeGrafter"/>
</dbReference>
<dbReference type="InterPro" id="IPR043136">
    <property type="entry name" value="B30.2/SPRY_sf"/>
</dbReference>
<name>A0A8C3XUY2_CHESE</name>
<dbReference type="InterPro" id="IPR013320">
    <property type="entry name" value="ConA-like_dom_sf"/>
</dbReference>
<dbReference type="Ensembl" id="ENSCSRT00000025621.1">
    <property type="protein sequence ID" value="ENSCSRP00000024568.1"/>
    <property type="gene ID" value="ENSCSRG00000018426.1"/>
</dbReference>
<feature type="compositionally biased region" description="Acidic residues" evidence="1">
    <location>
        <begin position="289"/>
        <end position="299"/>
    </location>
</feature>
<dbReference type="InterPro" id="IPR003877">
    <property type="entry name" value="SPRY_dom"/>
</dbReference>
<evidence type="ECO:0000313" key="3">
    <source>
        <dbReference type="Ensembl" id="ENSCSRP00000024568.1"/>
    </source>
</evidence>
<protein>
    <recommendedName>
        <fullName evidence="2">B30.2/SPRY domain-containing protein</fullName>
    </recommendedName>
</protein>
<dbReference type="GO" id="GO:0033017">
    <property type="term" value="C:sarcoplasmic reticulum membrane"/>
    <property type="evidence" value="ECO:0007669"/>
    <property type="project" value="TreeGrafter"/>
</dbReference>
<reference evidence="3" key="1">
    <citation type="submission" date="2025-08" db="UniProtKB">
        <authorList>
            <consortium name="Ensembl"/>
        </authorList>
    </citation>
    <scope>IDENTIFICATION</scope>
</reference>
<feature type="domain" description="B30.2/SPRY" evidence="2">
    <location>
        <begin position="1"/>
        <end position="192"/>
    </location>
</feature>
<organism evidence="3 4">
    <name type="scientific">Chelydra serpentina</name>
    <name type="common">Snapping turtle</name>
    <name type="synonym">Testudo serpentina</name>
    <dbReference type="NCBI Taxonomy" id="8475"/>
    <lineage>
        <taxon>Eukaryota</taxon>
        <taxon>Metazoa</taxon>
        <taxon>Chordata</taxon>
        <taxon>Craniata</taxon>
        <taxon>Vertebrata</taxon>
        <taxon>Euteleostomi</taxon>
        <taxon>Archelosauria</taxon>
        <taxon>Testudinata</taxon>
        <taxon>Testudines</taxon>
        <taxon>Cryptodira</taxon>
        <taxon>Durocryptodira</taxon>
        <taxon>Americhelydia</taxon>
        <taxon>Chelydroidea</taxon>
        <taxon>Chelydridae</taxon>
        <taxon>Chelydra</taxon>
    </lineage>
</organism>
<dbReference type="CDD" id="cd12878">
    <property type="entry name" value="SPRY2_RyR"/>
    <property type="match status" value="1"/>
</dbReference>
<dbReference type="GO" id="GO:0042383">
    <property type="term" value="C:sarcolemma"/>
    <property type="evidence" value="ECO:0007669"/>
    <property type="project" value="TreeGrafter"/>
</dbReference>
<accession>A0A8C3XUY2</accession>
<dbReference type="PANTHER" id="PTHR46399:SF10">
    <property type="entry name" value="RYANODINE RECEPTOR 1"/>
    <property type="match status" value="1"/>
</dbReference>
<dbReference type="Gene3D" id="2.60.120.920">
    <property type="match status" value="1"/>
</dbReference>
<evidence type="ECO:0000256" key="1">
    <source>
        <dbReference type="SAM" id="MobiDB-lite"/>
    </source>
</evidence>
<evidence type="ECO:0000313" key="4">
    <source>
        <dbReference type="Proteomes" id="UP000694403"/>
    </source>
</evidence>
<dbReference type="GO" id="GO:0030018">
    <property type="term" value="C:Z disc"/>
    <property type="evidence" value="ECO:0007669"/>
    <property type="project" value="TreeGrafter"/>
</dbReference>
<feature type="region of interest" description="Disordered" evidence="1">
    <location>
        <begin position="232"/>
        <end position="301"/>
    </location>
</feature>
<evidence type="ECO:0000259" key="2">
    <source>
        <dbReference type="PROSITE" id="PS50188"/>
    </source>
</evidence>
<dbReference type="InterPro" id="IPR001870">
    <property type="entry name" value="B30.2/SPRY"/>
</dbReference>
<dbReference type="GO" id="GO:0006941">
    <property type="term" value="P:striated muscle contraction"/>
    <property type="evidence" value="ECO:0007669"/>
    <property type="project" value="TreeGrafter"/>
</dbReference>
<keyword evidence="4" id="KW-1185">Reference proteome</keyword>
<reference evidence="3" key="2">
    <citation type="submission" date="2025-09" db="UniProtKB">
        <authorList>
            <consortium name="Ensembl"/>
        </authorList>
    </citation>
    <scope>IDENTIFICATION</scope>
</reference>
<sequence>MPSPGLLLSPLLPRGPFPHCGEGVVGRGVEWWWGTGLVGGGRSAQGVPTAHSERVRVFRAEQCYAVRAGRWYFEFEAVTTGEMRVGWARPDVRPDVELGADELAYVFNGHRGQRWHVGSEPFGRSWQPGDVVGCMIDLTENHIMFTLNGEMLISDSGSELAFKDIEIGEGFLPVCSLGLAQVGRLNLGQEVSSLRFFPICGLQEGFEPFAINMKRDISMWFSKSLPQFSPLPAEHPHYEVRGQPGGRGGGHSPPAPPPSSAPSFLFKAKKAAFSTPPPAVPSVQRLEEDVVPDDRDDPEIIMNTTTVPGRAGAAGHTARGGTRGRCAAGSGVGGSAGGAMVQGAGGSAGGALPRPC</sequence>
<dbReference type="SMART" id="SM00449">
    <property type="entry name" value="SPRY"/>
    <property type="match status" value="1"/>
</dbReference>
<dbReference type="InterPro" id="IPR015925">
    <property type="entry name" value="Ryanodine_IP3_receptor"/>
</dbReference>
<dbReference type="Proteomes" id="UP000694403">
    <property type="component" value="Unplaced"/>
</dbReference>
<proteinExistence type="predicted"/>
<dbReference type="InterPro" id="IPR035764">
    <property type="entry name" value="SPRY2_RyR"/>
</dbReference>
<dbReference type="Pfam" id="PF00622">
    <property type="entry name" value="SPRY"/>
    <property type="match status" value="1"/>
</dbReference>
<dbReference type="SUPFAM" id="SSF49899">
    <property type="entry name" value="Concanavalin A-like lectins/glucanases"/>
    <property type="match status" value="1"/>
</dbReference>
<dbReference type="PROSITE" id="PS50188">
    <property type="entry name" value="B302_SPRY"/>
    <property type="match status" value="1"/>
</dbReference>
<dbReference type="GO" id="GO:0034704">
    <property type="term" value="C:calcium channel complex"/>
    <property type="evidence" value="ECO:0007669"/>
    <property type="project" value="TreeGrafter"/>
</dbReference>
<dbReference type="AlphaFoldDB" id="A0A8C3XUY2"/>